<evidence type="ECO:0000256" key="1">
    <source>
        <dbReference type="SAM" id="MobiDB-lite"/>
    </source>
</evidence>
<evidence type="ECO:0000313" key="2">
    <source>
        <dbReference type="EMBL" id="MBA0687405.1"/>
    </source>
</evidence>
<evidence type="ECO:0000313" key="3">
    <source>
        <dbReference type="Proteomes" id="UP000593577"/>
    </source>
</evidence>
<dbReference type="AlphaFoldDB" id="A0A7J8XJD7"/>
<dbReference type="Proteomes" id="UP000593577">
    <property type="component" value="Unassembled WGS sequence"/>
</dbReference>
<gene>
    <name evidence="2" type="ORF">Goari_014948</name>
</gene>
<name>A0A7J8XJD7_GOSAI</name>
<sequence>MNIGKSKSNALKVRSGIEITS</sequence>
<organism evidence="2 3">
    <name type="scientific">Gossypium aridum</name>
    <name type="common">American cotton</name>
    <name type="synonym">Erioxylum aridum</name>
    <dbReference type="NCBI Taxonomy" id="34290"/>
    <lineage>
        <taxon>Eukaryota</taxon>
        <taxon>Viridiplantae</taxon>
        <taxon>Streptophyta</taxon>
        <taxon>Embryophyta</taxon>
        <taxon>Tracheophyta</taxon>
        <taxon>Spermatophyta</taxon>
        <taxon>Magnoliopsida</taxon>
        <taxon>eudicotyledons</taxon>
        <taxon>Gunneridae</taxon>
        <taxon>Pentapetalae</taxon>
        <taxon>rosids</taxon>
        <taxon>malvids</taxon>
        <taxon>Malvales</taxon>
        <taxon>Malvaceae</taxon>
        <taxon>Malvoideae</taxon>
        <taxon>Gossypium</taxon>
    </lineage>
</organism>
<feature type="region of interest" description="Disordered" evidence="1">
    <location>
        <begin position="1"/>
        <end position="21"/>
    </location>
</feature>
<keyword evidence="3" id="KW-1185">Reference proteome</keyword>
<protein>
    <submittedName>
        <fullName evidence="2">Uncharacterized protein</fullName>
    </submittedName>
</protein>
<accession>A0A7J8XJD7</accession>
<reference evidence="2 3" key="1">
    <citation type="journal article" date="2019" name="Genome Biol. Evol.">
        <title>Insights into the evolution of the New World diploid cottons (Gossypium, subgenus Houzingenia) based on genome sequencing.</title>
        <authorList>
            <person name="Grover C.E."/>
            <person name="Arick M.A. 2nd"/>
            <person name="Thrash A."/>
            <person name="Conover J.L."/>
            <person name="Sanders W.S."/>
            <person name="Peterson D.G."/>
            <person name="Frelichowski J.E."/>
            <person name="Scheffler J.A."/>
            <person name="Scheffler B.E."/>
            <person name="Wendel J.F."/>
        </authorList>
    </citation>
    <scope>NUCLEOTIDE SEQUENCE [LARGE SCALE GENOMIC DNA]</scope>
    <source>
        <strain evidence="2">185</strain>
        <tissue evidence="2">Leaf</tissue>
    </source>
</reference>
<dbReference type="EMBL" id="JABFAA010000007">
    <property type="protein sequence ID" value="MBA0687405.1"/>
    <property type="molecule type" value="Genomic_DNA"/>
</dbReference>
<comment type="caution">
    <text evidence="2">The sequence shown here is derived from an EMBL/GenBank/DDBJ whole genome shotgun (WGS) entry which is preliminary data.</text>
</comment>
<proteinExistence type="predicted"/>